<accession>A0A3B0VV67</accession>
<feature type="transmembrane region" description="Helical" evidence="1">
    <location>
        <begin position="88"/>
        <end position="112"/>
    </location>
</feature>
<keyword evidence="1" id="KW-0472">Membrane</keyword>
<feature type="transmembrane region" description="Helical" evidence="1">
    <location>
        <begin position="44"/>
        <end position="62"/>
    </location>
</feature>
<evidence type="ECO:0000313" key="2">
    <source>
        <dbReference type="EMBL" id="VAW47528.1"/>
    </source>
</evidence>
<gene>
    <name evidence="2" type="ORF">MNBD_GAMMA04-456</name>
</gene>
<organism evidence="2">
    <name type="scientific">hydrothermal vent metagenome</name>
    <dbReference type="NCBI Taxonomy" id="652676"/>
    <lineage>
        <taxon>unclassified sequences</taxon>
        <taxon>metagenomes</taxon>
        <taxon>ecological metagenomes</taxon>
    </lineage>
</organism>
<reference evidence="2" key="1">
    <citation type="submission" date="2018-06" db="EMBL/GenBank/DDBJ databases">
        <authorList>
            <person name="Zhirakovskaya E."/>
        </authorList>
    </citation>
    <scope>NUCLEOTIDE SEQUENCE</scope>
</reference>
<dbReference type="AlphaFoldDB" id="A0A3B0VV67"/>
<keyword evidence="1" id="KW-1133">Transmembrane helix</keyword>
<proteinExistence type="predicted"/>
<keyword evidence="1" id="KW-0812">Transmembrane</keyword>
<sequence>MLYDITKQEAFAAKIPHHIFNLNVILTHLAMSKVALELGDGSPFNFILIPIISIMVISYLYFKSQQKAQEDSWFIAAHWTLAWRRGRILIISYVVAITLFTVVTLIGSLLGGGMMMNDFSADGSSTPIHEKITMFLSAVIVFFTLLVMFLQEGISVYDAGKGIIDPAITKYIPRNGNANKELAENEYSTKKNKENQ</sequence>
<dbReference type="EMBL" id="UOFB01000205">
    <property type="protein sequence ID" value="VAW47528.1"/>
    <property type="molecule type" value="Genomic_DNA"/>
</dbReference>
<protein>
    <submittedName>
        <fullName evidence="2">Uncharacterized protein</fullName>
    </submittedName>
</protein>
<name>A0A3B0VV67_9ZZZZ</name>
<feature type="transmembrane region" description="Helical" evidence="1">
    <location>
        <begin position="132"/>
        <end position="150"/>
    </location>
</feature>
<evidence type="ECO:0000256" key="1">
    <source>
        <dbReference type="SAM" id="Phobius"/>
    </source>
</evidence>